<organism evidence="6 7">
    <name type="scientific">Williamsia serinedens</name>
    <dbReference type="NCBI Taxonomy" id="391736"/>
    <lineage>
        <taxon>Bacteria</taxon>
        <taxon>Bacillati</taxon>
        <taxon>Actinomycetota</taxon>
        <taxon>Actinomycetes</taxon>
        <taxon>Mycobacteriales</taxon>
        <taxon>Nocardiaceae</taxon>
        <taxon>Williamsia</taxon>
    </lineage>
</organism>
<dbReference type="InterPro" id="IPR041583">
    <property type="entry name" value="TetR_C_31"/>
</dbReference>
<dbReference type="EMBL" id="JAMTCG010000004">
    <property type="protein sequence ID" value="MCP2161236.1"/>
    <property type="molecule type" value="Genomic_DNA"/>
</dbReference>
<dbReference type="InterPro" id="IPR050109">
    <property type="entry name" value="HTH-type_TetR-like_transc_reg"/>
</dbReference>
<keyword evidence="7" id="KW-1185">Reference proteome</keyword>
<dbReference type="PANTHER" id="PTHR30055:SF234">
    <property type="entry name" value="HTH-TYPE TRANSCRIPTIONAL REGULATOR BETI"/>
    <property type="match status" value="1"/>
</dbReference>
<evidence type="ECO:0000313" key="6">
    <source>
        <dbReference type="EMBL" id="MCP2161236.1"/>
    </source>
</evidence>
<feature type="DNA-binding region" description="H-T-H motif" evidence="4">
    <location>
        <begin position="35"/>
        <end position="54"/>
    </location>
</feature>
<feature type="domain" description="HTH tetR-type" evidence="5">
    <location>
        <begin position="12"/>
        <end position="72"/>
    </location>
</feature>
<name>A0ABT1H277_9NOCA</name>
<gene>
    <name evidence="6" type="ORF">LX12_002431</name>
</gene>
<evidence type="ECO:0000259" key="5">
    <source>
        <dbReference type="PROSITE" id="PS50977"/>
    </source>
</evidence>
<dbReference type="PRINTS" id="PR00455">
    <property type="entry name" value="HTHTETR"/>
</dbReference>
<proteinExistence type="predicted"/>
<evidence type="ECO:0000256" key="1">
    <source>
        <dbReference type="ARBA" id="ARBA00023015"/>
    </source>
</evidence>
<dbReference type="InterPro" id="IPR036271">
    <property type="entry name" value="Tet_transcr_reg_TetR-rel_C_sf"/>
</dbReference>
<dbReference type="InterPro" id="IPR009057">
    <property type="entry name" value="Homeodomain-like_sf"/>
</dbReference>
<dbReference type="PANTHER" id="PTHR30055">
    <property type="entry name" value="HTH-TYPE TRANSCRIPTIONAL REGULATOR RUTR"/>
    <property type="match status" value="1"/>
</dbReference>
<evidence type="ECO:0000256" key="4">
    <source>
        <dbReference type="PROSITE-ProRule" id="PRU00335"/>
    </source>
</evidence>
<dbReference type="Pfam" id="PF17940">
    <property type="entry name" value="TetR_C_31"/>
    <property type="match status" value="1"/>
</dbReference>
<dbReference type="SUPFAM" id="SSF46689">
    <property type="entry name" value="Homeodomain-like"/>
    <property type="match status" value="1"/>
</dbReference>
<sequence length="199" mass="21082">MENTRRATVARGTGRDVLLDATLRLIGDRGLHAITLREVAGAAGLSLGSTTYHFADRDALLIAALSRFADSVTDQCDKAIASADYEGRSGREIMRAVTGDLDATYCATTRMLAQLETYTEAARNPDVAAIAARVLDAYRRLLTHAFTAAGVPADEIATRVDRVLVYADGLALQSAAKGAPCTLPDDAPSVLWLLATTSV</sequence>
<dbReference type="Gene3D" id="1.10.357.10">
    <property type="entry name" value="Tetracycline Repressor, domain 2"/>
    <property type="match status" value="1"/>
</dbReference>
<dbReference type="RefSeq" id="WP_253654814.1">
    <property type="nucleotide sequence ID" value="NZ_BAAAOE010000002.1"/>
</dbReference>
<keyword evidence="2 4" id="KW-0238">DNA-binding</keyword>
<dbReference type="Proteomes" id="UP001205740">
    <property type="component" value="Unassembled WGS sequence"/>
</dbReference>
<dbReference type="Pfam" id="PF00440">
    <property type="entry name" value="TetR_N"/>
    <property type="match status" value="1"/>
</dbReference>
<protein>
    <submittedName>
        <fullName evidence="6">Transcriptional regulator, TetR family</fullName>
    </submittedName>
</protein>
<comment type="caution">
    <text evidence="6">The sequence shown here is derived from an EMBL/GenBank/DDBJ whole genome shotgun (WGS) entry which is preliminary data.</text>
</comment>
<reference evidence="6 7" key="1">
    <citation type="submission" date="2022-06" db="EMBL/GenBank/DDBJ databases">
        <title>Genomic Encyclopedia of Archaeal and Bacterial Type Strains, Phase II (KMG-II): from individual species to whole genera.</title>
        <authorList>
            <person name="Goeker M."/>
        </authorList>
    </citation>
    <scope>NUCLEOTIDE SEQUENCE [LARGE SCALE GENOMIC DNA]</scope>
    <source>
        <strain evidence="6 7">DSM 45037</strain>
    </source>
</reference>
<dbReference type="InterPro" id="IPR001647">
    <property type="entry name" value="HTH_TetR"/>
</dbReference>
<evidence type="ECO:0000313" key="7">
    <source>
        <dbReference type="Proteomes" id="UP001205740"/>
    </source>
</evidence>
<accession>A0ABT1H277</accession>
<dbReference type="PROSITE" id="PS50977">
    <property type="entry name" value="HTH_TETR_2"/>
    <property type="match status" value="1"/>
</dbReference>
<evidence type="ECO:0000256" key="2">
    <source>
        <dbReference type="ARBA" id="ARBA00023125"/>
    </source>
</evidence>
<keyword evidence="1" id="KW-0805">Transcription regulation</keyword>
<evidence type="ECO:0000256" key="3">
    <source>
        <dbReference type="ARBA" id="ARBA00023163"/>
    </source>
</evidence>
<dbReference type="SUPFAM" id="SSF48498">
    <property type="entry name" value="Tetracyclin repressor-like, C-terminal domain"/>
    <property type="match status" value="1"/>
</dbReference>
<keyword evidence="3" id="KW-0804">Transcription</keyword>